<name>A0A1I8BL67_MELHA</name>
<evidence type="ECO:0000313" key="2">
    <source>
        <dbReference type="WBParaSite" id="MhA1_Contig3003.frz3.gene2"/>
    </source>
</evidence>
<reference evidence="2" key="1">
    <citation type="submission" date="2016-11" db="UniProtKB">
        <authorList>
            <consortium name="WormBaseParasite"/>
        </authorList>
    </citation>
    <scope>IDENTIFICATION</scope>
</reference>
<evidence type="ECO:0000313" key="1">
    <source>
        <dbReference type="Proteomes" id="UP000095281"/>
    </source>
</evidence>
<dbReference type="WBParaSite" id="MhA1_Contig3003.frz3.gene2">
    <property type="protein sequence ID" value="MhA1_Contig3003.frz3.gene2"/>
    <property type="gene ID" value="MhA1_Contig3003.frz3.gene2"/>
</dbReference>
<organism evidence="1 2">
    <name type="scientific">Meloidogyne hapla</name>
    <name type="common">Root-knot nematode worm</name>
    <dbReference type="NCBI Taxonomy" id="6305"/>
    <lineage>
        <taxon>Eukaryota</taxon>
        <taxon>Metazoa</taxon>
        <taxon>Ecdysozoa</taxon>
        <taxon>Nematoda</taxon>
        <taxon>Chromadorea</taxon>
        <taxon>Rhabditida</taxon>
        <taxon>Tylenchina</taxon>
        <taxon>Tylenchomorpha</taxon>
        <taxon>Tylenchoidea</taxon>
        <taxon>Meloidogynidae</taxon>
        <taxon>Meloidogyninae</taxon>
        <taxon>Meloidogyne</taxon>
    </lineage>
</organism>
<dbReference type="AlphaFoldDB" id="A0A1I8BL67"/>
<dbReference type="Proteomes" id="UP000095281">
    <property type="component" value="Unplaced"/>
</dbReference>
<sequence length="165" mass="19490">MFINGINNEKINGEIINEFNENNENIKNEMTNNLLLITNISKSLDKRMFSKNIQRSADLLFALYKSYYLINFKSTIEQIENILDCLDKTNDDRKILLNYFSIKELNQIFWEILGIKRNEDNIEEKRLNMTKIIFSDSYEGILDILSVRKEEKGKNILNILIEAKE</sequence>
<protein>
    <submittedName>
        <fullName evidence="2">Uncharacterized protein</fullName>
    </submittedName>
</protein>
<keyword evidence="1" id="KW-1185">Reference proteome</keyword>
<accession>A0A1I8BL67</accession>
<proteinExistence type="predicted"/>